<proteinExistence type="inferred from homology"/>
<dbReference type="InterPro" id="IPR045864">
    <property type="entry name" value="aa-tRNA-synth_II/BPL/LPL"/>
</dbReference>
<feature type="domain" description="Aminoacyl-transfer RNA synthetases class-II family profile" evidence="9">
    <location>
        <begin position="137"/>
        <end position="436"/>
    </location>
</feature>
<dbReference type="CDD" id="cd00776">
    <property type="entry name" value="AsxRS_core"/>
    <property type="match status" value="1"/>
</dbReference>
<evidence type="ECO:0000256" key="8">
    <source>
        <dbReference type="NCBIfam" id="TIGR00457"/>
    </source>
</evidence>
<dbReference type="Gene3D" id="3.30.930.10">
    <property type="entry name" value="Bira Bifunctional Protein, Domain 2"/>
    <property type="match status" value="1"/>
</dbReference>
<dbReference type="EMBL" id="BMNY01000001">
    <property type="protein sequence ID" value="GGM75144.1"/>
    <property type="molecule type" value="Genomic_DNA"/>
</dbReference>
<dbReference type="EC" id="6.1.1.22" evidence="2 8"/>
<keyword evidence="11" id="KW-1185">Reference proteome</keyword>
<reference evidence="10" key="2">
    <citation type="submission" date="2022-09" db="EMBL/GenBank/DDBJ databases">
        <authorList>
            <person name="Sun Q."/>
            <person name="Ohkuma M."/>
        </authorList>
    </citation>
    <scope>NUCLEOTIDE SEQUENCE</scope>
    <source>
        <strain evidence="10">JCM 13583</strain>
    </source>
</reference>
<evidence type="ECO:0000313" key="11">
    <source>
        <dbReference type="Proteomes" id="UP000632195"/>
    </source>
</evidence>
<dbReference type="InterPro" id="IPR004522">
    <property type="entry name" value="Asn-tRNA-ligase"/>
</dbReference>
<evidence type="ECO:0000256" key="3">
    <source>
        <dbReference type="ARBA" id="ARBA00022598"/>
    </source>
</evidence>
<keyword evidence="6" id="KW-0648">Protein biosynthesis</keyword>
<name>A0AA37FB07_9ARCH</name>
<dbReference type="PRINTS" id="PR01042">
    <property type="entry name" value="TRNASYNTHASP"/>
</dbReference>
<organism evidence="10 11">
    <name type="scientific">Thermogymnomonas acidicola</name>
    <dbReference type="NCBI Taxonomy" id="399579"/>
    <lineage>
        <taxon>Archaea</taxon>
        <taxon>Methanobacteriati</taxon>
        <taxon>Thermoplasmatota</taxon>
        <taxon>Thermoplasmata</taxon>
        <taxon>Thermoplasmatales</taxon>
        <taxon>Thermogymnomonas</taxon>
    </lineage>
</organism>
<dbReference type="SUPFAM" id="SSF55681">
    <property type="entry name" value="Class II aaRS and biotin synthetases"/>
    <property type="match status" value="1"/>
</dbReference>
<protein>
    <recommendedName>
        <fullName evidence="2 8">Asparagine--tRNA ligase</fullName>
        <ecNumber evidence="2 8">6.1.1.22</ecNumber>
    </recommendedName>
</protein>
<dbReference type="GO" id="GO:0003676">
    <property type="term" value="F:nucleic acid binding"/>
    <property type="evidence" value="ECO:0007669"/>
    <property type="project" value="InterPro"/>
</dbReference>
<evidence type="ECO:0000256" key="6">
    <source>
        <dbReference type="ARBA" id="ARBA00022917"/>
    </source>
</evidence>
<dbReference type="PANTHER" id="PTHR22594:SF34">
    <property type="entry name" value="ASPARAGINE--TRNA LIGASE, MITOCHONDRIAL-RELATED"/>
    <property type="match status" value="1"/>
</dbReference>
<dbReference type="GO" id="GO:0006421">
    <property type="term" value="P:asparaginyl-tRNA aminoacylation"/>
    <property type="evidence" value="ECO:0007669"/>
    <property type="project" value="UniProtKB-UniRule"/>
</dbReference>
<dbReference type="GO" id="GO:0004816">
    <property type="term" value="F:asparagine-tRNA ligase activity"/>
    <property type="evidence" value="ECO:0007669"/>
    <property type="project" value="UniProtKB-UniRule"/>
</dbReference>
<keyword evidence="3 10" id="KW-0436">Ligase</keyword>
<dbReference type="NCBIfam" id="TIGR00457">
    <property type="entry name" value="asnS"/>
    <property type="match status" value="1"/>
</dbReference>
<evidence type="ECO:0000256" key="2">
    <source>
        <dbReference type="ARBA" id="ARBA00012816"/>
    </source>
</evidence>
<dbReference type="NCBIfam" id="NF003037">
    <property type="entry name" value="PRK03932.1"/>
    <property type="match status" value="1"/>
</dbReference>
<dbReference type="GO" id="GO:0005524">
    <property type="term" value="F:ATP binding"/>
    <property type="evidence" value="ECO:0007669"/>
    <property type="project" value="UniProtKB-KW"/>
</dbReference>
<dbReference type="InterPro" id="IPR004365">
    <property type="entry name" value="NA-bd_OB_tRNA"/>
</dbReference>
<dbReference type="AlphaFoldDB" id="A0AA37FB07"/>
<keyword evidence="7" id="KW-0030">Aminoacyl-tRNA synthetase</keyword>
<dbReference type="SUPFAM" id="SSF50249">
    <property type="entry name" value="Nucleic acid-binding proteins"/>
    <property type="match status" value="1"/>
</dbReference>
<accession>A0AA37FB07</accession>
<sequence length="436" mass="50635">MPAIGTGMTHISELLNDDSVGKRFTIRGWVYRIRSTGKLTFVVMRDSTGIIQVLARGDRLDENTYKEIEGMTVESSCEFTGTVRKDERAVTGYEMDAESFRLYHRNENFPITRDKGEEFLLDNRHLWLRSREMTSVLKVRSTIFRAYSDFFYENGFYQVQAPMMVSTAVEGGSTLFKVPFFDEEVNLTQSSQFYLETMIFSLENVFTLAPSFRAEKSRTRRHLTEYWHGEAECAWVDNSGMMDIEERMIVYIVKRVLEENSDDLAELKRDVSKLEKVKQPFPRVRYAELMKMAAGWGLGLKYGDDLGADEERAITVHFDRPVFVTHYPASLKAFYHRPDPENPSEVLCHDLLAPEGYGEIIGGGERIWELDVLLKRMEENGLRPEDYYWYIDLRRYGSVPHSGFGLGMDRLAMWVMGLDHIRDAIPYPRTVRRTRP</sequence>
<keyword evidence="4" id="KW-0547">Nucleotide-binding</keyword>
<dbReference type="Pfam" id="PF01336">
    <property type="entry name" value="tRNA_anti-codon"/>
    <property type="match status" value="1"/>
</dbReference>
<dbReference type="InterPro" id="IPR012340">
    <property type="entry name" value="NA-bd_OB-fold"/>
</dbReference>
<evidence type="ECO:0000256" key="4">
    <source>
        <dbReference type="ARBA" id="ARBA00022741"/>
    </source>
</evidence>
<dbReference type="InterPro" id="IPR004364">
    <property type="entry name" value="Aa-tRNA-synt_II"/>
</dbReference>
<dbReference type="Proteomes" id="UP000632195">
    <property type="component" value="Unassembled WGS sequence"/>
</dbReference>
<dbReference type="InterPro" id="IPR002312">
    <property type="entry name" value="Asp/Asn-tRNA-synth_IIb"/>
</dbReference>
<gene>
    <name evidence="10" type="ORF">GCM10007108_11370</name>
</gene>
<dbReference type="PANTHER" id="PTHR22594">
    <property type="entry name" value="ASPARTYL/LYSYL-TRNA SYNTHETASE"/>
    <property type="match status" value="1"/>
</dbReference>
<reference evidence="10" key="1">
    <citation type="journal article" date="2014" name="Int. J. Syst. Evol. Microbiol.">
        <title>Complete genome sequence of Corynebacterium casei LMG S-19264T (=DSM 44701T), isolated from a smear-ripened cheese.</title>
        <authorList>
            <consortium name="US DOE Joint Genome Institute (JGI-PGF)"/>
            <person name="Walter F."/>
            <person name="Albersmeier A."/>
            <person name="Kalinowski J."/>
            <person name="Ruckert C."/>
        </authorList>
    </citation>
    <scope>NUCLEOTIDE SEQUENCE</scope>
    <source>
        <strain evidence="10">JCM 13583</strain>
    </source>
</reference>
<evidence type="ECO:0000256" key="5">
    <source>
        <dbReference type="ARBA" id="ARBA00022840"/>
    </source>
</evidence>
<dbReference type="PROSITE" id="PS50862">
    <property type="entry name" value="AA_TRNA_LIGASE_II"/>
    <property type="match status" value="1"/>
</dbReference>
<dbReference type="Pfam" id="PF00152">
    <property type="entry name" value="tRNA-synt_2"/>
    <property type="match status" value="1"/>
</dbReference>
<evidence type="ECO:0000259" key="9">
    <source>
        <dbReference type="PROSITE" id="PS50862"/>
    </source>
</evidence>
<evidence type="ECO:0000256" key="7">
    <source>
        <dbReference type="ARBA" id="ARBA00023146"/>
    </source>
</evidence>
<evidence type="ECO:0000256" key="1">
    <source>
        <dbReference type="ARBA" id="ARBA00008226"/>
    </source>
</evidence>
<comment type="similarity">
    <text evidence="1">Belongs to the class-II aminoacyl-tRNA synthetase family.</text>
</comment>
<evidence type="ECO:0000313" key="10">
    <source>
        <dbReference type="EMBL" id="GGM75144.1"/>
    </source>
</evidence>
<dbReference type="Gene3D" id="2.40.50.140">
    <property type="entry name" value="Nucleic acid-binding proteins"/>
    <property type="match status" value="1"/>
</dbReference>
<keyword evidence="5" id="KW-0067">ATP-binding</keyword>
<dbReference type="InterPro" id="IPR006195">
    <property type="entry name" value="aa-tRNA-synth_II"/>
</dbReference>
<comment type="caution">
    <text evidence="10">The sequence shown here is derived from an EMBL/GenBank/DDBJ whole genome shotgun (WGS) entry which is preliminary data.</text>
</comment>